<dbReference type="Proteomes" id="UP000219602">
    <property type="component" value="Chromosome 5"/>
</dbReference>
<evidence type="ECO:0000313" key="2">
    <source>
        <dbReference type="Proteomes" id="UP000219602"/>
    </source>
</evidence>
<evidence type="ECO:0000313" key="1">
    <source>
        <dbReference type="EMBL" id="PCD38662.1"/>
    </source>
</evidence>
<organism evidence="1 2">
    <name type="scientific">Fusarium oxysporum f. sp. radicis-cucumerinum</name>
    <dbReference type="NCBI Taxonomy" id="327505"/>
    <lineage>
        <taxon>Eukaryota</taxon>
        <taxon>Fungi</taxon>
        <taxon>Dikarya</taxon>
        <taxon>Ascomycota</taxon>
        <taxon>Pezizomycotina</taxon>
        <taxon>Sordariomycetes</taxon>
        <taxon>Hypocreomycetidae</taxon>
        <taxon>Hypocreales</taxon>
        <taxon>Nectriaceae</taxon>
        <taxon>Fusarium</taxon>
        <taxon>Fusarium oxysporum species complex</taxon>
    </lineage>
</organism>
<proteinExistence type="predicted"/>
<protein>
    <submittedName>
        <fullName evidence="1">Uncharacterized protein</fullName>
    </submittedName>
</protein>
<dbReference type="EMBL" id="MABQ02000004">
    <property type="protein sequence ID" value="PCD38662.1"/>
    <property type="molecule type" value="Genomic_DNA"/>
</dbReference>
<reference evidence="1 2" key="1">
    <citation type="journal article" date="2016" name="Environ. Microbiol.">
        <title>Effector profiles distinguish formae speciales of Fusarium oxysporum.</title>
        <authorList>
            <person name="van Dam P."/>
            <person name="Fokkens L."/>
            <person name="Schmidt S.M."/>
            <person name="Linmans J.H."/>
            <person name="Kistler H.C."/>
            <person name="Ma L.J."/>
            <person name="Rep M."/>
        </authorList>
    </citation>
    <scope>NUCLEOTIDE SEQUENCE [LARGE SCALE GENOMIC DNA]</scope>
    <source>
        <strain evidence="1 2">Forc016</strain>
    </source>
</reference>
<sequence length="145" mass="16628">MGTHTKHEISTNTQDLVAVIGRQSPVAPSQVLGDLEYSQFPTCEELNTLKEETKLLETFFGTQVVLIIDQYALRHKAGYIKVDNGKVAYLYPIRSSNVYIRLGRGEEDQLVQWKEGFRYCMTGGVLFKPVDDPIEYVMFTFRKKE</sequence>
<comment type="caution">
    <text evidence="1">The sequence shown here is derived from an EMBL/GenBank/DDBJ whole genome shotgun (WGS) entry which is preliminary data.</text>
</comment>
<dbReference type="AlphaFoldDB" id="A0A2H3HQP1"/>
<reference evidence="1 2" key="2">
    <citation type="journal article" date="2017" name="Sci. Rep.">
        <title>A mobile pathogenicity chromosome in Fusarium oxysporum for infection of multiple cucurbit species.</title>
        <authorList>
            <person name="van Dam P."/>
            <person name="Fokkens L."/>
            <person name="Ayukawa Y."/>
            <person name="van der Gragt M."/>
            <person name="Ter Horst A."/>
            <person name="Brankovics B."/>
            <person name="Houterman P.M."/>
            <person name="Arie T."/>
            <person name="Rep M."/>
        </authorList>
    </citation>
    <scope>NUCLEOTIDE SEQUENCE [LARGE SCALE GENOMIC DNA]</scope>
    <source>
        <strain evidence="1 2">Forc016</strain>
    </source>
</reference>
<name>A0A2H3HQP1_FUSOX</name>
<gene>
    <name evidence="1" type="ORF">AU210_007129</name>
</gene>
<accession>A0A2H3HQP1</accession>